<reference evidence="2 3" key="1">
    <citation type="submission" date="2018-04" db="EMBL/GenBank/DDBJ databases">
        <title>Genomic Encyclopedia of Type Strains, Phase IV (KMG-IV): sequencing the most valuable type-strain genomes for metagenomic binning, comparative biology and taxonomic classification.</title>
        <authorList>
            <person name="Goeker M."/>
        </authorList>
    </citation>
    <scope>NUCLEOTIDE SEQUENCE [LARGE SCALE GENOMIC DNA]</scope>
    <source>
        <strain evidence="2 3">DSM 45771</strain>
    </source>
</reference>
<name>A0A2U1F2G2_9PSEU</name>
<organism evidence="2 3">
    <name type="scientific">Actinomycetospora cinnamomea</name>
    <dbReference type="NCBI Taxonomy" id="663609"/>
    <lineage>
        <taxon>Bacteria</taxon>
        <taxon>Bacillati</taxon>
        <taxon>Actinomycetota</taxon>
        <taxon>Actinomycetes</taxon>
        <taxon>Pseudonocardiales</taxon>
        <taxon>Pseudonocardiaceae</taxon>
        <taxon>Actinomycetospora</taxon>
    </lineage>
</organism>
<evidence type="ECO:0000313" key="3">
    <source>
        <dbReference type="Proteomes" id="UP000245639"/>
    </source>
</evidence>
<evidence type="ECO:0000256" key="1">
    <source>
        <dbReference type="SAM" id="MobiDB-lite"/>
    </source>
</evidence>
<evidence type="ECO:0000313" key="2">
    <source>
        <dbReference type="EMBL" id="PVZ06356.1"/>
    </source>
</evidence>
<sequence length="74" mass="7862">MFMQMYGLGCAICGRPAWAWVDGRVWPCSCPTLASPAEPAATTARRVAARHRAAERARASRLAPRRAGGPAVPA</sequence>
<feature type="compositionally biased region" description="Low complexity" evidence="1">
    <location>
        <begin position="60"/>
        <end position="74"/>
    </location>
</feature>
<feature type="region of interest" description="Disordered" evidence="1">
    <location>
        <begin position="55"/>
        <end position="74"/>
    </location>
</feature>
<dbReference type="AlphaFoldDB" id="A0A2U1F2G2"/>
<accession>A0A2U1F2G2</accession>
<dbReference type="RefSeq" id="WP_116710109.1">
    <property type="nucleotide sequence ID" value="NZ_QEKW01000013.1"/>
</dbReference>
<keyword evidence="3" id="KW-1185">Reference proteome</keyword>
<proteinExistence type="predicted"/>
<protein>
    <submittedName>
        <fullName evidence="2">Uncharacterized protein</fullName>
    </submittedName>
</protein>
<gene>
    <name evidence="2" type="ORF">C8D89_11394</name>
</gene>
<dbReference type="Proteomes" id="UP000245639">
    <property type="component" value="Unassembled WGS sequence"/>
</dbReference>
<comment type="caution">
    <text evidence="2">The sequence shown here is derived from an EMBL/GenBank/DDBJ whole genome shotgun (WGS) entry which is preliminary data.</text>
</comment>
<dbReference type="EMBL" id="QEKW01000013">
    <property type="protein sequence ID" value="PVZ06356.1"/>
    <property type="molecule type" value="Genomic_DNA"/>
</dbReference>